<evidence type="ECO:0000256" key="1">
    <source>
        <dbReference type="ARBA" id="ARBA00006484"/>
    </source>
</evidence>
<name>A0ABV1KHU3_9PSEU</name>
<dbReference type="Gene3D" id="3.40.50.720">
    <property type="entry name" value="NAD(P)-binding Rossmann-like Domain"/>
    <property type="match status" value="1"/>
</dbReference>
<gene>
    <name evidence="3" type="ORF">WIS52_23680</name>
</gene>
<reference evidence="3 4" key="1">
    <citation type="submission" date="2024-03" db="EMBL/GenBank/DDBJ databases">
        <title>Draft genome sequence of Pseudonocardia nematodicida JCM 31783.</title>
        <authorList>
            <person name="Butdee W."/>
            <person name="Duangmal K."/>
        </authorList>
    </citation>
    <scope>NUCLEOTIDE SEQUENCE [LARGE SCALE GENOMIC DNA]</scope>
    <source>
        <strain evidence="3 4">JCM 31783</strain>
    </source>
</reference>
<dbReference type="SUPFAM" id="SSF51735">
    <property type="entry name" value="NAD(P)-binding Rossmann-fold domains"/>
    <property type="match status" value="1"/>
</dbReference>
<comment type="caution">
    <text evidence="3">The sequence shown here is derived from an EMBL/GenBank/DDBJ whole genome shotgun (WGS) entry which is preliminary data.</text>
</comment>
<accession>A0ABV1KHU3</accession>
<dbReference type="InterPro" id="IPR002347">
    <property type="entry name" value="SDR_fam"/>
</dbReference>
<dbReference type="Pfam" id="PF00106">
    <property type="entry name" value="adh_short"/>
    <property type="match status" value="1"/>
</dbReference>
<comment type="similarity">
    <text evidence="1">Belongs to the short-chain dehydrogenases/reductases (SDR) family.</text>
</comment>
<dbReference type="PANTHER" id="PTHR44196">
    <property type="entry name" value="DEHYDROGENASE/REDUCTASE SDR FAMILY MEMBER 7B"/>
    <property type="match status" value="1"/>
</dbReference>
<dbReference type="RefSeq" id="WP_349300550.1">
    <property type="nucleotide sequence ID" value="NZ_JBEDNQ010000010.1"/>
</dbReference>
<dbReference type="EC" id="1.-.-.-" evidence="3"/>
<dbReference type="Proteomes" id="UP001494902">
    <property type="component" value="Unassembled WGS sequence"/>
</dbReference>
<evidence type="ECO:0000313" key="4">
    <source>
        <dbReference type="Proteomes" id="UP001494902"/>
    </source>
</evidence>
<dbReference type="PRINTS" id="PR00081">
    <property type="entry name" value="GDHRDH"/>
</dbReference>
<dbReference type="GO" id="GO:0016491">
    <property type="term" value="F:oxidoreductase activity"/>
    <property type="evidence" value="ECO:0007669"/>
    <property type="project" value="UniProtKB-KW"/>
</dbReference>
<keyword evidence="2 3" id="KW-0560">Oxidoreductase</keyword>
<evidence type="ECO:0000256" key="2">
    <source>
        <dbReference type="ARBA" id="ARBA00023002"/>
    </source>
</evidence>
<organism evidence="3 4">
    <name type="scientific">Pseudonocardia nematodicida</name>
    <dbReference type="NCBI Taxonomy" id="1206997"/>
    <lineage>
        <taxon>Bacteria</taxon>
        <taxon>Bacillati</taxon>
        <taxon>Actinomycetota</taxon>
        <taxon>Actinomycetes</taxon>
        <taxon>Pseudonocardiales</taxon>
        <taxon>Pseudonocardiaceae</taxon>
        <taxon>Pseudonocardia</taxon>
    </lineage>
</organism>
<evidence type="ECO:0000313" key="3">
    <source>
        <dbReference type="EMBL" id="MEQ3553483.1"/>
    </source>
</evidence>
<dbReference type="EMBL" id="JBEDNQ010000010">
    <property type="protein sequence ID" value="MEQ3553483.1"/>
    <property type="molecule type" value="Genomic_DNA"/>
</dbReference>
<dbReference type="CDD" id="cd05233">
    <property type="entry name" value="SDR_c"/>
    <property type="match status" value="1"/>
</dbReference>
<sequence>MTAATDTRPAVAWVPGGSSGIGRAVALELAAAGHPVAVTGRRSGAASEVVDEITEAGGRALAVPADMSRTEDVAAGADRIARELGPIGILVHCAGTNVPQRWWSDLAVDDFRGVIDVNLNSVTAAVLAVLPGMRAAGAGRIVIVSSWAGWRFMTGAGAAYGASKAALSPLVESLNDQEGRNGICTTHLCPGEVRTPILMTKPVPPSQEEMDRMLDPADVARATRWVVEQPRGVCVDELVISPAWNRIYIDRSAVPVVPQDR</sequence>
<protein>
    <submittedName>
        <fullName evidence="3">SDR family oxidoreductase</fullName>
        <ecNumber evidence="3">1.-.-.-</ecNumber>
    </submittedName>
</protein>
<keyword evidence="4" id="KW-1185">Reference proteome</keyword>
<dbReference type="PANTHER" id="PTHR44196:SF1">
    <property type="entry name" value="DEHYDROGENASE_REDUCTASE SDR FAMILY MEMBER 7B"/>
    <property type="match status" value="1"/>
</dbReference>
<dbReference type="InterPro" id="IPR036291">
    <property type="entry name" value="NAD(P)-bd_dom_sf"/>
</dbReference>
<proteinExistence type="inferred from homology"/>